<dbReference type="Proteomes" id="UP000821853">
    <property type="component" value="Unassembled WGS sequence"/>
</dbReference>
<dbReference type="InterPro" id="IPR000718">
    <property type="entry name" value="Peptidase_M13"/>
</dbReference>
<dbReference type="VEuPathDB" id="VectorBase:HLOH_041552"/>
<dbReference type="PROSITE" id="PS51885">
    <property type="entry name" value="NEPRILYSIN"/>
    <property type="match status" value="1"/>
</dbReference>
<dbReference type="AlphaFoldDB" id="A0A9J6GP42"/>
<comment type="caution">
    <text evidence="3">The sequence shown here is derived from an EMBL/GenBank/DDBJ whole genome shotgun (WGS) entry which is preliminary data.</text>
</comment>
<proteinExistence type="predicted"/>
<keyword evidence="2" id="KW-1133">Transmembrane helix</keyword>
<reference evidence="3 4" key="1">
    <citation type="journal article" date="2020" name="Cell">
        <title>Large-Scale Comparative Analyses of Tick Genomes Elucidate Their Genetic Diversity and Vector Capacities.</title>
        <authorList>
            <consortium name="Tick Genome and Microbiome Consortium (TIGMIC)"/>
            <person name="Jia N."/>
            <person name="Wang J."/>
            <person name="Shi W."/>
            <person name="Du L."/>
            <person name="Sun Y."/>
            <person name="Zhan W."/>
            <person name="Jiang J.F."/>
            <person name="Wang Q."/>
            <person name="Zhang B."/>
            <person name="Ji P."/>
            <person name="Bell-Sakyi L."/>
            <person name="Cui X.M."/>
            <person name="Yuan T.T."/>
            <person name="Jiang B.G."/>
            <person name="Yang W.F."/>
            <person name="Lam T.T."/>
            <person name="Chang Q.C."/>
            <person name="Ding S.J."/>
            <person name="Wang X.J."/>
            <person name="Zhu J.G."/>
            <person name="Ruan X.D."/>
            <person name="Zhao L."/>
            <person name="Wei J.T."/>
            <person name="Ye R.Z."/>
            <person name="Que T.C."/>
            <person name="Du C.H."/>
            <person name="Zhou Y.H."/>
            <person name="Cheng J.X."/>
            <person name="Dai P.F."/>
            <person name="Guo W.B."/>
            <person name="Han X.H."/>
            <person name="Huang E.J."/>
            <person name="Li L.F."/>
            <person name="Wei W."/>
            <person name="Gao Y.C."/>
            <person name="Liu J.Z."/>
            <person name="Shao H.Z."/>
            <person name="Wang X."/>
            <person name="Wang C.C."/>
            <person name="Yang T.C."/>
            <person name="Huo Q.B."/>
            <person name="Li W."/>
            <person name="Chen H.Y."/>
            <person name="Chen S.E."/>
            <person name="Zhou L.G."/>
            <person name="Ni X.B."/>
            <person name="Tian J.H."/>
            <person name="Sheng Y."/>
            <person name="Liu T."/>
            <person name="Pan Y.S."/>
            <person name="Xia L.Y."/>
            <person name="Li J."/>
            <person name="Zhao F."/>
            <person name="Cao W.C."/>
        </authorList>
    </citation>
    <scope>NUCLEOTIDE SEQUENCE [LARGE SCALE GENOMIC DNA]</scope>
    <source>
        <strain evidence="3">HaeL-2018</strain>
    </source>
</reference>
<dbReference type="OrthoDB" id="6497981at2759"/>
<gene>
    <name evidence="3" type="ORF">HPB48_001763</name>
</gene>
<name>A0A9J6GP42_HAELO</name>
<feature type="region of interest" description="Disordered" evidence="1">
    <location>
        <begin position="1"/>
        <end position="21"/>
    </location>
</feature>
<dbReference type="GO" id="GO:0006508">
    <property type="term" value="P:proteolysis"/>
    <property type="evidence" value="ECO:0007669"/>
    <property type="project" value="InterPro"/>
</dbReference>
<evidence type="ECO:0000256" key="1">
    <source>
        <dbReference type="SAM" id="MobiDB-lite"/>
    </source>
</evidence>
<evidence type="ECO:0000256" key="2">
    <source>
        <dbReference type="SAM" id="Phobius"/>
    </source>
</evidence>
<accession>A0A9J6GP42</accession>
<organism evidence="3 4">
    <name type="scientific">Haemaphysalis longicornis</name>
    <name type="common">Bush tick</name>
    <dbReference type="NCBI Taxonomy" id="44386"/>
    <lineage>
        <taxon>Eukaryota</taxon>
        <taxon>Metazoa</taxon>
        <taxon>Ecdysozoa</taxon>
        <taxon>Arthropoda</taxon>
        <taxon>Chelicerata</taxon>
        <taxon>Arachnida</taxon>
        <taxon>Acari</taxon>
        <taxon>Parasitiformes</taxon>
        <taxon>Ixodida</taxon>
        <taxon>Ixodoidea</taxon>
        <taxon>Ixodidae</taxon>
        <taxon>Haemaphysalinae</taxon>
        <taxon>Haemaphysalis</taxon>
    </lineage>
</organism>
<evidence type="ECO:0000313" key="3">
    <source>
        <dbReference type="EMBL" id="KAH9376376.1"/>
    </source>
</evidence>
<evidence type="ECO:0000313" key="4">
    <source>
        <dbReference type="Proteomes" id="UP000821853"/>
    </source>
</evidence>
<dbReference type="InterPro" id="IPR024079">
    <property type="entry name" value="MetalloPept_cat_dom_sf"/>
</dbReference>
<feature type="compositionally biased region" description="Low complexity" evidence="1">
    <location>
        <begin position="7"/>
        <end position="19"/>
    </location>
</feature>
<keyword evidence="2" id="KW-0472">Membrane</keyword>
<protein>
    <submittedName>
        <fullName evidence="3">Uncharacterized protein</fullName>
    </submittedName>
</protein>
<keyword evidence="2" id="KW-0812">Transmembrane</keyword>
<dbReference type="SUPFAM" id="SSF55486">
    <property type="entry name" value="Metalloproteases ('zincins'), catalytic domain"/>
    <property type="match status" value="1"/>
</dbReference>
<dbReference type="Gene3D" id="1.10.1380.10">
    <property type="entry name" value="Neutral endopeptidase , domain2"/>
    <property type="match status" value="1"/>
</dbReference>
<dbReference type="Gene3D" id="3.40.390.10">
    <property type="entry name" value="Collagenase (Catalytic Domain)"/>
    <property type="match status" value="1"/>
</dbReference>
<sequence length="241" mass="26923">MSRRCETTPTTPRLETTTTASEPDKRSILAPLLSSVLGVALTLSVITISLTVLHYRSYGGSSWNTCNSKLCLNHFRRLRDSLNRTIDPCEDFYRFACGSWQPRVAVAQTAFRDLLAVAQLDAIRYLGAAHNQNQTLPQGKISVPDSQPIQLNKAERSYRVCLYSQSSEVALLREFLANRSLSWPERATSPAQPLDILLDLDINWNLGKQWNRCCPSLLGGAPSFSTLSTLHFQQLFTLFSG</sequence>
<feature type="transmembrane region" description="Helical" evidence="2">
    <location>
        <begin position="28"/>
        <end position="53"/>
    </location>
</feature>
<dbReference type="EMBL" id="JABSTR010000008">
    <property type="protein sequence ID" value="KAH9376376.1"/>
    <property type="molecule type" value="Genomic_DNA"/>
</dbReference>
<dbReference type="GO" id="GO:0004222">
    <property type="term" value="F:metalloendopeptidase activity"/>
    <property type="evidence" value="ECO:0007669"/>
    <property type="project" value="InterPro"/>
</dbReference>
<keyword evidence="4" id="KW-1185">Reference proteome</keyword>
<dbReference type="InterPro" id="IPR042089">
    <property type="entry name" value="Peptidase_M13_dom_2"/>
</dbReference>